<dbReference type="Gene3D" id="1.20.5.110">
    <property type="match status" value="1"/>
</dbReference>
<name>A0A6M8FJA0_9GAMM</name>
<proteinExistence type="inferred from homology"/>
<dbReference type="InterPro" id="IPR032519">
    <property type="entry name" value="YbgF_tri"/>
</dbReference>
<feature type="compositionally biased region" description="Low complexity" evidence="2">
    <location>
        <begin position="128"/>
        <end position="144"/>
    </location>
</feature>
<reference evidence="4" key="1">
    <citation type="submission" date="2020-07" db="EMBL/GenBank/DDBJ databases">
        <title>Nitrate ammonifying Pseudomonas campi sp. nov. isolated from German agricultural grassland.</title>
        <authorList>
            <person name="Timsy T."/>
            <person name="Ulrich A."/>
            <person name="Spanner T."/>
            <person name="Foesel B."/>
            <person name="Kolb S."/>
            <person name="Horn M.A."/>
            <person name="Behrendt U."/>
        </authorList>
    </citation>
    <scope>NUCLEOTIDE SEQUENCE</scope>
    <source>
        <strain evidence="4">S1-A32-2</strain>
    </source>
</reference>
<accession>A0A6M8FJA0</accession>
<dbReference type="Gene3D" id="1.25.40.10">
    <property type="entry name" value="Tetratricopeptide repeat domain"/>
    <property type="match status" value="1"/>
</dbReference>
<feature type="coiled-coil region" evidence="1">
    <location>
        <begin position="67"/>
        <end position="94"/>
    </location>
</feature>
<feature type="region of interest" description="Disordered" evidence="2">
    <location>
        <begin position="109"/>
        <end position="150"/>
    </location>
</feature>
<keyword evidence="5" id="KW-1185">Reference proteome</keyword>
<evidence type="ECO:0000259" key="3">
    <source>
        <dbReference type="Pfam" id="PF16331"/>
    </source>
</evidence>
<comment type="function">
    <text evidence="1">Mediates coordination of peptidoglycan synthesis and outer membrane constriction during cell division.</text>
</comment>
<dbReference type="GO" id="GO:0043093">
    <property type="term" value="P:FtsZ-dependent cytokinesis"/>
    <property type="evidence" value="ECO:0007669"/>
    <property type="project" value="UniProtKB-UniRule"/>
</dbReference>
<dbReference type="AlphaFoldDB" id="A0A6M8FJA0"/>
<feature type="signal peptide" evidence="1">
    <location>
        <begin position="1"/>
        <end position="21"/>
    </location>
</feature>
<keyword evidence="1" id="KW-0132">Cell division</keyword>
<dbReference type="SUPFAM" id="SSF48452">
    <property type="entry name" value="TPR-like"/>
    <property type="match status" value="1"/>
</dbReference>
<dbReference type="Pfam" id="PF13174">
    <property type="entry name" value="TPR_6"/>
    <property type="match status" value="1"/>
</dbReference>
<organism evidence="4 5">
    <name type="scientific">Aquipseudomonas campi</name>
    <dbReference type="NCBI Taxonomy" id="2731681"/>
    <lineage>
        <taxon>Bacteria</taxon>
        <taxon>Pseudomonadati</taxon>
        <taxon>Pseudomonadota</taxon>
        <taxon>Gammaproteobacteria</taxon>
        <taxon>Pseudomonadales</taxon>
        <taxon>Pseudomonadaceae</taxon>
        <taxon>Aquipseudomonas</taxon>
    </lineage>
</organism>
<comment type="similarity">
    <text evidence="1">Belongs to the CpoB family.</text>
</comment>
<dbReference type="InterPro" id="IPR011990">
    <property type="entry name" value="TPR-like_helical_dom_sf"/>
</dbReference>
<dbReference type="RefSeq" id="WP_173208543.1">
    <property type="nucleotide sequence ID" value="NZ_CP053697.2"/>
</dbReference>
<feature type="domain" description="YbgF trimerisation" evidence="3">
    <location>
        <begin position="59"/>
        <end position="115"/>
    </location>
</feature>
<gene>
    <name evidence="4" type="primary">ybgF</name>
    <name evidence="1" type="synonym">cpoB</name>
    <name evidence="4" type="ORF">HNE05_11835</name>
</gene>
<dbReference type="KEGG" id="pcam:HNE05_11835"/>
<dbReference type="GO" id="GO:0070206">
    <property type="term" value="P:protein trimerization"/>
    <property type="evidence" value="ECO:0007669"/>
    <property type="project" value="InterPro"/>
</dbReference>
<dbReference type="InterPro" id="IPR014162">
    <property type="entry name" value="CpoB_C"/>
</dbReference>
<dbReference type="Pfam" id="PF16331">
    <property type="entry name" value="TolA_bind_tri"/>
    <property type="match status" value="1"/>
</dbReference>
<keyword evidence="1" id="KW-0175">Coiled coil</keyword>
<dbReference type="GO" id="GO:0030288">
    <property type="term" value="C:outer membrane-bounded periplasmic space"/>
    <property type="evidence" value="ECO:0007669"/>
    <property type="project" value="UniProtKB-UniRule"/>
</dbReference>
<evidence type="ECO:0000313" key="4">
    <source>
        <dbReference type="EMBL" id="QKE64010.1"/>
    </source>
</evidence>
<dbReference type="Proteomes" id="UP000501379">
    <property type="component" value="Chromosome"/>
</dbReference>
<dbReference type="InterPro" id="IPR034706">
    <property type="entry name" value="CpoB"/>
</dbReference>
<dbReference type="InterPro" id="IPR019734">
    <property type="entry name" value="TPR_rpt"/>
</dbReference>
<comment type="subcellular location">
    <subcellularLocation>
        <location evidence="1">Periplasm</location>
    </subcellularLocation>
</comment>
<dbReference type="NCBIfam" id="TIGR02795">
    <property type="entry name" value="tol_pal_ybgF"/>
    <property type="match status" value="1"/>
</dbReference>
<protein>
    <recommendedName>
        <fullName evidence="1">Cell division coordinator CpoB</fullName>
    </recommendedName>
</protein>
<keyword evidence="1" id="KW-0574">Periplasm</keyword>
<dbReference type="HAMAP" id="MF_02066">
    <property type="entry name" value="CpoB"/>
    <property type="match status" value="1"/>
</dbReference>
<dbReference type="EMBL" id="CP053697">
    <property type="protein sequence ID" value="QKE64010.1"/>
    <property type="molecule type" value="Genomic_DNA"/>
</dbReference>
<evidence type="ECO:0000313" key="5">
    <source>
        <dbReference type="Proteomes" id="UP000501379"/>
    </source>
</evidence>
<keyword evidence="1" id="KW-0131">Cell cycle</keyword>
<evidence type="ECO:0000256" key="1">
    <source>
        <dbReference type="HAMAP-Rule" id="MF_02066"/>
    </source>
</evidence>
<dbReference type="Pfam" id="PF13432">
    <property type="entry name" value="TPR_16"/>
    <property type="match status" value="1"/>
</dbReference>
<keyword evidence="1" id="KW-0732">Signal</keyword>
<feature type="chain" id="PRO_5027186096" description="Cell division coordinator CpoB" evidence="1">
    <location>
        <begin position="22"/>
        <end position="275"/>
    </location>
</feature>
<evidence type="ECO:0000256" key="2">
    <source>
        <dbReference type="SAM" id="MobiDB-lite"/>
    </source>
</evidence>
<sequence precursor="true">MHKCLRVVASLVLALPLAAVAEVPVVDSSAGYGTSSYPPVGYGTNGAYAGGGATAPASAQGELFMQLQQMQQEIASLRGMVEEQQNEIQRLKQESLARYQDLDSRLAGGAAGAAAPTQNSPADGAINAGGAPTAPTQEAPAQPASNEPADPAKEKLYYDAAFDLIKAKDFDKASQAFGAFLRKYPNSQYAGNAQYWLGEVNLANGDLQEAGKAFAQVSVTYPTHAKVPDSLFKLADVEQRLGNTDKAKGILRQLITQFPGSSAAQLAQRDLQRLP</sequence>